<sequence>MLVARRAQNVVPVDELRVHTRFVLARGATATVVLDPIRRELATAGERLYAIEVLPQAALDPGRRMVAVVRVHRGLTLS</sequence>
<dbReference type="EMBL" id="BOMH01000002">
    <property type="protein sequence ID" value="GID62395.1"/>
    <property type="molecule type" value="Genomic_DNA"/>
</dbReference>
<keyword evidence="2" id="KW-1185">Reference proteome</keyword>
<dbReference type="AlphaFoldDB" id="A0A919II93"/>
<dbReference type="RefSeq" id="WP_203737764.1">
    <property type="nucleotide sequence ID" value="NZ_BAAAUC010000002.1"/>
</dbReference>
<evidence type="ECO:0000313" key="1">
    <source>
        <dbReference type="EMBL" id="GID62395.1"/>
    </source>
</evidence>
<protein>
    <submittedName>
        <fullName evidence="1">Uncharacterized protein</fullName>
    </submittedName>
</protein>
<organism evidence="1 2">
    <name type="scientific">Actinoplanes cyaneus</name>
    <dbReference type="NCBI Taxonomy" id="52696"/>
    <lineage>
        <taxon>Bacteria</taxon>
        <taxon>Bacillati</taxon>
        <taxon>Actinomycetota</taxon>
        <taxon>Actinomycetes</taxon>
        <taxon>Micromonosporales</taxon>
        <taxon>Micromonosporaceae</taxon>
        <taxon>Actinoplanes</taxon>
    </lineage>
</organism>
<dbReference type="Proteomes" id="UP000619479">
    <property type="component" value="Unassembled WGS sequence"/>
</dbReference>
<reference evidence="1" key="1">
    <citation type="submission" date="2021-01" db="EMBL/GenBank/DDBJ databases">
        <title>Whole genome shotgun sequence of Actinoplanes cyaneus NBRC 14990.</title>
        <authorList>
            <person name="Komaki H."/>
            <person name="Tamura T."/>
        </authorList>
    </citation>
    <scope>NUCLEOTIDE SEQUENCE</scope>
    <source>
        <strain evidence="1">NBRC 14990</strain>
    </source>
</reference>
<name>A0A919II93_9ACTN</name>
<accession>A0A919II93</accession>
<comment type="caution">
    <text evidence="1">The sequence shown here is derived from an EMBL/GenBank/DDBJ whole genome shotgun (WGS) entry which is preliminary data.</text>
</comment>
<gene>
    <name evidence="1" type="ORF">Acy02nite_02760</name>
</gene>
<proteinExistence type="predicted"/>
<evidence type="ECO:0000313" key="2">
    <source>
        <dbReference type="Proteomes" id="UP000619479"/>
    </source>
</evidence>